<feature type="transmembrane region" description="Helical" evidence="5">
    <location>
        <begin position="384"/>
        <end position="406"/>
    </location>
</feature>
<keyword evidence="2 5" id="KW-0812">Transmembrane</keyword>
<feature type="transmembrane region" description="Helical" evidence="5">
    <location>
        <begin position="344"/>
        <end position="364"/>
    </location>
</feature>
<reference evidence="6 7" key="1">
    <citation type="submission" date="2010-05" db="EMBL/GenBank/DDBJ databases">
        <title>The Genome Sequence of Thecamonas trahens ATCC 50062.</title>
        <authorList>
            <consortium name="The Broad Institute Genome Sequencing Platform"/>
            <person name="Russ C."/>
            <person name="Cuomo C."/>
            <person name="Shea T."/>
            <person name="Young S.K."/>
            <person name="Zeng Q."/>
            <person name="Koehrsen M."/>
            <person name="Haas B."/>
            <person name="Borodovsky M."/>
            <person name="Guigo R."/>
            <person name="Alvarado L."/>
            <person name="Berlin A."/>
            <person name="Bochicchio J."/>
            <person name="Borenstein D."/>
            <person name="Chapman S."/>
            <person name="Chen Z."/>
            <person name="Freedman E."/>
            <person name="Gellesch M."/>
            <person name="Goldberg J."/>
            <person name="Griggs A."/>
            <person name="Gujja S."/>
            <person name="Heilman E."/>
            <person name="Heiman D."/>
            <person name="Hepburn T."/>
            <person name="Howarth C."/>
            <person name="Jen D."/>
            <person name="Larson L."/>
            <person name="Mehta T."/>
            <person name="Park D."/>
            <person name="Pearson M."/>
            <person name="Roberts A."/>
            <person name="Saif S."/>
            <person name="Shenoy N."/>
            <person name="Sisk P."/>
            <person name="Stolte C."/>
            <person name="Sykes S."/>
            <person name="Thomson T."/>
            <person name="Walk T."/>
            <person name="White J."/>
            <person name="Yandava C."/>
            <person name="Burger G."/>
            <person name="Gray M.W."/>
            <person name="Holland P.W.H."/>
            <person name="King N."/>
            <person name="Lang F.B.F."/>
            <person name="Roger A.J."/>
            <person name="Ruiz-Trillo I."/>
            <person name="Lander E."/>
            <person name="Nusbaum C."/>
        </authorList>
    </citation>
    <scope>NUCLEOTIDE SEQUENCE [LARGE SCALE GENOMIC DNA]</scope>
    <source>
        <strain evidence="6 7">ATCC 50062</strain>
    </source>
</reference>
<dbReference type="RefSeq" id="XP_013759945.1">
    <property type="nucleotide sequence ID" value="XM_013904491.1"/>
</dbReference>
<feature type="transmembrane region" description="Helical" evidence="5">
    <location>
        <begin position="304"/>
        <end position="323"/>
    </location>
</feature>
<feature type="transmembrane region" description="Helical" evidence="5">
    <location>
        <begin position="141"/>
        <end position="161"/>
    </location>
</feature>
<dbReference type="GO" id="GO:0016020">
    <property type="term" value="C:membrane"/>
    <property type="evidence" value="ECO:0007669"/>
    <property type="project" value="UniProtKB-SubCell"/>
</dbReference>
<gene>
    <name evidence="6" type="ORF">AMSG_03599</name>
</gene>
<sequence length="439" mass="47297">MARSKKNSRKRKKVKRKRLGDLPNSCRAGITAAFVFVGTVFCFAALLMDDWVDWGDDNTAKTSISLWSRCFDHVHNFRTCVELRNSAEDSDLADAGLVAGIMLVAAVTCGAIGTFVSLIFAFGKPIGVCCFNRSRNAAISFFLTFGMTLFAYMTWILYSSIYFSTSRYTDSDPKQTAGAAFYLAVVASVLGTVATLGSLFNWWVDAKTYEDTVYKKPVLASLLLAIGAVLVALALGTRGWIRSPSSNSFQLEGFTGRAEVGLFQYCLVSGPLSSCSYLRNADASVVKTNVTGISLDTLAEGGSTTAALLVASLLAGVLGSFMAMIHGLRKDMGFLCLSKWRNGYVVFVLSIIFSGFSTVAWIAYSSVVFSDEDYKDSDSLKAGFSVGFAVAASVCGALATFLACLARHGSPDWYGSYYDDDATTDDEMTTDAETTAYSS</sequence>
<dbReference type="GeneID" id="25563189"/>
<evidence type="ECO:0000256" key="4">
    <source>
        <dbReference type="ARBA" id="ARBA00023136"/>
    </source>
</evidence>
<feature type="transmembrane region" description="Helical" evidence="5">
    <location>
        <begin position="21"/>
        <end position="48"/>
    </location>
</feature>
<evidence type="ECO:0000313" key="6">
    <source>
        <dbReference type="EMBL" id="KNC47171.1"/>
    </source>
</evidence>
<evidence type="ECO:0000256" key="1">
    <source>
        <dbReference type="ARBA" id="ARBA00004141"/>
    </source>
</evidence>
<evidence type="ECO:0000313" key="7">
    <source>
        <dbReference type="Proteomes" id="UP000054408"/>
    </source>
</evidence>
<evidence type="ECO:0000256" key="3">
    <source>
        <dbReference type="ARBA" id="ARBA00022989"/>
    </source>
</evidence>
<comment type="subcellular location">
    <subcellularLocation>
        <location evidence="1">Membrane</location>
        <topology evidence="1">Multi-pass membrane protein</topology>
    </subcellularLocation>
</comment>
<evidence type="ECO:0000256" key="2">
    <source>
        <dbReference type="ARBA" id="ARBA00022692"/>
    </source>
</evidence>
<dbReference type="Proteomes" id="UP000054408">
    <property type="component" value="Unassembled WGS sequence"/>
</dbReference>
<feature type="transmembrane region" description="Helical" evidence="5">
    <location>
        <begin position="95"/>
        <end position="120"/>
    </location>
</feature>
<dbReference type="EMBL" id="GL349445">
    <property type="protein sequence ID" value="KNC47171.1"/>
    <property type="molecule type" value="Genomic_DNA"/>
</dbReference>
<evidence type="ECO:0000256" key="5">
    <source>
        <dbReference type="SAM" id="Phobius"/>
    </source>
</evidence>
<feature type="transmembrane region" description="Helical" evidence="5">
    <location>
        <begin position="181"/>
        <end position="204"/>
    </location>
</feature>
<keyword evidence="7" id="KW-1185">Reference proteome</keyword>
<feature type="transmembrane region" description="Helical" evidence="5">
    <location>
        <begin position="216"/>
        <end position="241"/>
    </location>
</feature>
<dbReference type="InterPro" id="IPR050579">
    <property type="entry name" value="PMP-22/EMP/MP20-like"/>
</dbReference>
<dbReference type="PANTHER" id="PTHR10671">
    <property type="entry name" value="EPITHELIAL MEMBRANE PROTEIN-RELATED"/>
    <property type="match status" value="1"/>
</dbReference>
<accession>A0A0L0D534</accession>
<keyword evidence="4 5" id="KW-0472">Membrane</keyword>
<dbReference type="PANTHER" id="PTHR10671:SF108">
    <property type="entry name" value="CLAUDIN FAMILY PROTEIN-RELATED"/>
    <property type="match status" value="1"/>
</dbReference>
<protein>
    <submittedName>
        <fullName evidence="6">Uncharacterized protein</fullName>
    </submittedName>
</protein>
<proteinExistence type="predicted"/>
<name>A0A0L0D534_THETB</name>
<organism evidence="6 7">
    <name type="scientific">Thecamonas trahens ATCC 50062</name>
    <dbReference type="NCBI Taxonomy" id="461836"/>
    <lineage>
        <taxon>Eukaryota</taxon>
        <taxon>Apusozoa</taxon>
        <taxon>Apusomonadida</taxon>
        <taxon>Apusomonadidae</taxon>
        <taxon>Thecamonas</taxon>
    </lineage>
</organism>
<dbReference type="Gene3D" id="1.20.140.150">
    <property type="match status" value="2"/>
</dbReference>
<dbReference type="AlphaFoldDB" id="A0A0L0D534"/>
<keyword evidence="3 5" id="KW-1133">Transmembrane helix</keyword>